<name>A0A1H2UT56_9PSEU</name>
<accession>A0A1H2UT56</accession>
<dbReference type="EMBL" id="FNOK01000004">
    <property type="protein sequence ID" value="SDW59250.1"/>
    <property type="molecule type" value="Genomic_DNA"/>
</dbReference>
<dbReference type="AlphaFoldDB" id="A0A1H2UT56"/>
<dbReference type="Pfam" id="PF13459">
    <property type="entry name" value="Fer4_15"/>
    <property type="match status" value="1"/>
</dbReference>
<dbReference type="Gene3D" id="3.30.70.20">
    <property type="match status" value="1"/>
</dbReference>
<evidence type="ECO:0000313" key="1">
    <source>
        <dbReference type="EMBL" id="SDW59250.1"/>
    </source>
</evidence>
<sequence>MSGPELTGGGRRVAVDHSLCGGTGHCQDIVPEVFRLDKVERRAKLRDDADLAEAASDRLARAEASCPWFAITFEREGER</sequence>
<proteinExistence type="predicted"/>
<keyword evidence="2" id="KW-1185">Reference proteome</keyword>
<dbReference type="OrthoDB" id="4557285at2"/>
<evidence type="ECO:0000313" key="2">
    <source>
        <dbReference type="Proteomes" id="UP000199529"/>
    </source>
</evidence>
<dbReference type="SUPFAM" id="SSF54862">
    <property type="entry name" value="4Fe-4S ferredoxins"/>
    <property type="match status" value="1"/>
</dbReference>
<dbReference type="STRING" id="418495.SAMN05216215_100480"/>
<gene>
    <name evidence="1" type="ORF">SAMN05216215_100480</name>
</gene>
<dbReference type="Proteomes" id="UP000199529">
    <property type="component" value="Unassembled WGS sequence"/>
</dbReference>
<protein>
    <submittedName>
        <fullName evidence="1">Ferredoxin</fullName>
    </submittedName>
</protein>
<dbReference type="RefSeq" id="WP_093261921.1">
    <property type="nucleotide sequence ID" value="NZ_FNOK01000004.1"/>
</dbReference>
<reference evidence="2" key="1">
    <citation type="submission" date="2016-10" db="EMBL/GenBank/DDBJ databases">
        <authorList>
            <person name="Varghese N."/>
            <person name="Submissions S."/>
        </authorList>
    </citation>
    <scope>NUCLEOTIDE SEQUENCE [LARGE SCALE GENOMIC DNA]</scope>
    <source>
        <strain evidence="2">CGMCC 4.3530</strain>
    </source>
</reference>
<organism evidence="1 2">
    <name type="scientific">Saccharopolyspora shandongensis</name>
    <dbReference type="NCBI Taxonomy" id="418495"/>
    <lineage>
        <taxon>Bacteria</taxon>
        <taxon>Bacillati</taxon>
        <taxon>Actinomycetota</taxon>
        <taxon>Actinomycetes</taxon>
        <taxon>Pseudonocardiales</taxon>
        <taxon>Pseudonocardiaceae</taxon>
        <taxon>Saccharopolyspora</taxon>
    </lineage>
</organism>